<evidence type="ECO:0000256" key="3">
    <source>
        <dbReference type="ARBA" id="ARBA00012729"/>
    </source>
</evidence>
<organism evidence="15 16">
    <name type="scientific">Cochliobolus sativus (strain ND90Pr / ATCC 201652)</name>
    <name type="common">Common root rot and spot blotch fungus</name>
    <name type="synonym">Bipolaris sorokiniana</name>
    <dbReference type="NCBI Taxonomy" id="665912"/>
    <lineage>
        <taxon>Eukaryota</taxon>
        <taxon>Fungi</taxon>
        <taxon>Dikarya</taxon>
        <taxon>Ascomycota</taxon>
        <taxon>Pezizomycotina</taxon>
        <taxon>Dothideomycetes</taxon>
        <taxon>Pleosporomycetidae</taxon>
        <taxon>Pleosporales</taxon>
        <taxon>Pleosporineae</taxon>
        <taxon>Pleosporaceae</taxon>
        <taxon>Bipolaris</taxon>
    </lineage>
</organism>
<keyword evidence="7" id="KW-0119">Carbohydrate metabolism</keyword>
<dbReference type="SUPFAM" id="SSF54556">
    <property type="entry name" value="Chitinase insertion domain"/>
    <property type="match status" value="1"/>
</dbReference>
<evidence type="ECO:0000256" key="5">
    <source>
        <dbReference type="ARBA" id="ARBA00022801"/>
    </source>
</evidence>
<comment type="catalytic activity">
    <reaction evidence="1">
        <text>Random endo-hydrolysis of N-acetyl-beta-D-glucosaminide (1-&gt;4)-beta-linkages in chitin and chitodextrins.</text>
        <dbReference type="EC" id="3.2.1.14"/>
    </reaction>
</comment>
<dbReference type="Gene3D" id="3.10.50.10">
    <property type="match status" value="1"/>
</dbReference>
<evidence type="ECO:0000256" key="6">
    <source>
        <dbReference type="ARBA" id="ARBA00023024"/>
    </source>
</evidence>
<keyword evidence="6" id="KW-0146">Chitin degradation</keyword>
<feature type="disulfide bond" evidence="10">
    <location>
        <begin position="159"/>
        <end position="171"/>
    </location>
</feature>
<dbReference type="InterPro" id="IPR029070">
    <property type="entry name" value="Chitinase_insertion_sf"/>
</dbReference>
<dbReference type="InterPro" id="IPR001223">
    <property type="entry name" value="Glyco_hydro18_cat"/>
</dbReference>
<evidence type="ECO:0000259" key="14">
    <source>
        <dbReference type="PROSITE" id="PS51910"/>
    </source>
</evidence>
<evidence type="ECO:0000259" key="13">
    <source>
        <dbReference type="PROSITE" id="PS50941"/>
    </source>
</evidence>
<keyword evidence="9" id="KW-0624">Polysaccharide degradation</keyword>
<dbReference type="GO" id="GO:0008843">
    <property type="term" value="F:endochitinase activity"/>
    <property type="evidence" value="ECO:0007669"/>
    <property type="project" value="UniProtKB-EC"/>
</dbReference>
<keyword evidence="16" id="KW-1185">Reference proteome</keyword>
<dbReference type="eggNOG" id="KOG2806">
    <property type="taxonomic scope" value="Eukaryota"/>
</dbReference>
<evidence type="ECO:0000256" key="8">
    <source>
        <dbReference type="ARBA" id="ARBA00023295"/>
    </source>
</evidence>
<dbReference type="PROSITE" id="PS01095">
    <property type="entry name" value="GH18_1"/>
    <property type="match status" value="1"/>
</dbReference>
<evidence type="ECO:0000256" key="2">
    <source>
        <dbReference type="ARBA" id="ARBA00008682"/>
    </source>
</evidence>
<dbReference type="RefSeq" id="XP_007703678.1">
    <property type="nucleotide sequence ID" value="XM_007705488.1"/>
</dbReference>
<keyword evidence="10" id="KW-1015">Disulfide bond</keyword>
<name>M2ST75_COCSN</name>
<feature type="region of interest" description="Disordered" evidence="12">
    <location>
        <begin position="1184"/>
        <end position="1207"/>
    </location>
</feature>
<dbReference type="InterPro" id="IPR001002">
    <property type="entry name" value="Chitin-bd_1"/>
</dbReference>
<reference evidence="15 16" key="1">
    <citation type="journal article" date="2012" name="PLoS Pathog.">
        <title>Diverse lifestyles and strategies of plant pathogenesis encoded in the genomes of eighteen Dothideomycetes fungi.</title>
        <authorList>
            <person name="Ohm R.A."/>
            <person name="Feau N."/>
            <person name="Henrissat B."/>
            <person name="Schoch C.L."/>
            <person name="Horwitz B.A."/>
            <person name="Barry K.W."/>
            <person name="Condon B.J."/>
            <person name="Copeland A.C."/>
            <person name="Dhillon B."/>
            <person name="Glaser F."/>
            <person name="Hesse C.N."/>
            <person name="Kosti I."/>
            <person name="LaButti K."/>
            <person name="Lindquist E.A."/>
            <person name="Lucas S."/>
            <person name="Salamov A.A."/>
            <person name="Bradshaw R.E."/>
            <person name="Ciuffetti L."/>
            <person name="Hamelin R.C."/>
            <person name="Kema G.H.J."/>
            <person name="Lawrence C."/>
            <person name="Scott J.A."/>
            <person name="Spatafora J.W."/>
            <person name="Turgeon B.G."/>
            <person name="de Wit P.J.G.M."/>
            <person name="Zhong S."/>
            <person name="Goodwin S.B."/>
            <person name="Grigoriev I.V."/>
        </authorList>
    </citation>
    <scope>NUCLEOTIDE SEQUENCE [LARGE SCALE GENOMIC DNA]</scope>
    <source>
        <strain evidence="16">ND90Pr / ATCC 201652</strain>
    </source>
</reference>
<dbReference type="KEGG" id="bsc:COCSADRAFT_345491"/>
<dbReference type="GO" id="GO:0006032">
    <property type="term" value="P:chitin catabolic process"/>
    <property type="evidence" value="ECO:0007669"/>
    <property type="project" value="UniProtKB-KW"/>
</dbReference>
<gene>
    <name evidence="15" type="ORF">COCSADRAFT_345491</name>
</gene>
<dbReference type="OrthoDB" id="73875at2759"/>
<dbReference type="SUPFAM" id="SSF57016">
    <property type="entry name" value="Plant lectins/antimicrobial peptides"/>
    <property type="match status" value="1"/>
</dbReference>
<evidence type="ECO:0000256" key="10">
    <source>
        <dbReference type="PROSITE-ProRule" id="PRU00261"/>
    </source>
</evidence>
<comment type="caution">
    <text evidence="10">Lacks conserved residue(s) required for the propagation of feature annotation.</text>
</comment>
<dbReference type="PROSITE" id="PS51910">
    <property type="entry name" value="GH18_2"/>
    <property type="match status" value="1"/>
</dbReference>
<evidence type="ECO:0000256" key="12">
    <source>
        <dbReference type="SAM" id="MobiDB-lite"/>
    </source>
</evidence>
<dbReference type="EC" id="3.2.1.14" evidence="3"/>
<dbReference type="Pfam" id="PF00187">
    <property type="entry name" value="Chitin_bind_1"/>
    <property type="match status" value="1"/>
</dbReference>
<evidence type="ECO:0000256" key="1">
    <source>
        <dbReference type="ARBA" id="ARBA00000822"/>
    </source>
</evidence>
<feature type="disulfide bond" evidence="10">
    <location>
        <begin position="164"/>
        <end position="178"/>
    </location>
</feature>
<evidence type="ECO:0000256" key="9">
    <source>
        <dbReference type="ARBA" id="ARBA00023326"/>
    </source>
</evidence>
<dbReference type="PANTHER" id="PTHR11177">
    <property type="entry name" value="CHITINASE"/>
    <property type="match status" value="1"/>
</dbReference>
<dbReference type="Proteomes" id="UP000016934">
    <property type="component" value="Unassembled WGS sequence"/>
</dbReference>
<dbReference type="Pfam" id="PF00704">
    <property type="entry name" value="Glyco_hydro_18"/>
    <property type="match status" value="1"/>
</dbReference>
<dbReference type="PANTHER" id="PTHR11177:SF397">
    <property type="entry name" value="CHITINASE"/>
    <property type="match status" value="1"/>
</dbReference>
<protein>
    <recommendedName>
        <fullName evidence="3">chitinase</fullName>
        <ecNumber evidence="3">3.2.1.14</ecNumber>
    </recommendedName>
</protein>
<dbReference type="STRING" id="665912.M2ST75"/>
<dbReference type="OMA" id="FDMNARW"/>
<dbReference type="InterPro" id="IPR017853">
    <property type="entry name" value="GH"/>
</dbReference>
<evidence type="ECO:0000256" key="7">
    <source>
        <dbReference type="ARBA" id="ARBA00023277"/>
    </source>
</evidence>
<keyword evidence="5 11" id="KW-0378">Hydrolase</keyword>
<evidence type="ECO:0000256" key="11">
    <source>
        <dbReference type="RuleBase" id="RU000489"/>
    </source>
</evidence>
<dbReference type="SMART" id="SM00270">
    <property type="entry name" value="ChtBD1"/>
    <property type="match status" value="2"/>
</dbReference>
<dbReference type="SMART" id="SM00636">
    <property type="entry name" value="Glyco_18"/>
    <property type="match status" value="1"/>
</dbReference>
<sequence>MTGTPRLASKIGPKHRTSTNMQSAYALGELMDPPTCIFRPTHPSDVRPVMVRLFPLLLATFAVINPVTSSHHSHGEHHTHKNARSEDLLKARDITPATHRLFPRAQCSGTTPCPNGDCCNGESGFCGRDADYCNPKVCVSNCLAKAECGKGAETLGSTCPLNVCCGAWGYCGTLEAYCGTGCQSNCNQPAASGHNKGDVRKLVIGYWEAWSLTRRGCAGRSVDDIPVDSLTHLNVAFAYITPDTFEVVPMPKTSAKIFSEITAVKQKAPGLKIWISLGGWTFSDNDTDTQSVWGDIARTQANRNKFTVNLYKFMKTYGFDGVDIDWEYPGAPDRGGKPDDVQNFVLLMEYISVYFEASASGFGLSFTAPSSYWYLRWFKIDQLHKYVSWINVMTYDIHGSWDSPASTIGSIVYAHTNLTEIQDTLNLFWRNNVPADKLNLGIGFYGRSYTLEDSSCTKPGCPFSAPGRAGSCTGESGVLSYAEIEARIKMYDLDAIHDKTAGVKYLTFDENQWVSYDDQETLQTKVDFANEQGLLGLFVWAIDLDDTQHTALKALLGGKLGTFATQNGYDPNYSQDDDWDSVTGNSCTWSDCNKSCGPGTRSAGAEQYCGVDKDGKAQRETLCCPIDSTPDPKTSVNRTLAGHTNRVSSDSERPIDDVCGWTTECVSLKNGKPKDGVCGVLTPIGTCKGGKGVSYCCDKGIDSSSCHWNEGTTDFLSYAPACNGASQCPEGETRIALDPEGGPDANGNTHSCKVAGSSGGSVPTPWFNVDLAFCCKGSAMGALRNLFPKPGPESDTEKLDIKLDRTMGGQKKAGNSVHPNDSAFGFYIMSGPEEELTSIDKRDGSHWELFDCDNTVGEKRQTVKAVCANLSDDHNCDVIFKGTGVAGTVVDMPGDCGPGRYAVAVSMTPSTDHSHLHKHLVKRGLEAARVFDFTFDYDYSPIEKRADKSNVLLRIDYSDDPGYWDTIVAAKHDSRKRSLEIENDFGGDRKAWLEHTWRKEKREFHHTELHARWWSGDVREWFDKHKKVDETYTGVRHRIADTISVPIFDQDLNCPSLQGMGVDELYFKAWAELNIDIQTAAGVTVIGTLGDLKSFEESSVWFRTNGRVDASLNFNAKGALSFHTGQVELFGAHNFGASFRVPGIVTIGPDFRILASIAGDATLELNTKYAVNFGNWDYAMRYPTPQGESDTPTKTGDLKEPQISNSTDPFSWTLDANGQITAHIIPKVTFGIVFDNSAISNAALDLGVDAYARLAGTSTVGSNQNFKYCYEADAGATLFASVQAPTIFGQSLSRYYALWADTYPIITRKCNID</sequence>
<keyword evidence="4 10" id="KW-0147">Chitin-binding</keyword>
<dbReference type="InterPro" id="IPR011583">
    <property type="entry name" value="Chitinase_II/V-like_cat"/>
</dbReference>
<dbReference type="Gene3D" id="3.30.60.10">
    <property type="entry name" value="Endochitinase-like"/>
    <property type="match status" value="1"/>
</dbReference>
<dbReference type="HOGENOM" id="CLU_001837_4_0_1"/>
<dbReference type="GeneID" id="19137716"/>
<evidence type="ECO:0000313" key="16">
    <source>
        <dbReference type="Proteomes" id="UP000016934"/>
    </source>
</evidence>
<dbReference type="Gene3D" id="3.20.20.80">
    <property type="entry name" value="Glycosidases"/>
    <property type="match status" value="1"/>
</dbReference>
<dbReference type="PROSITE" id="PS50941">
    <property type="entry name" value="CHIT_BIND_I_2"/>
    <property type="match status" value="1"/>
</dbReference>
<feature type="domain" description="GH18" evidence="14">
    <location>
        <begin position="201"/>
        <end position="559"/>
    </location>
</feature>
<dbReference type="InterPro" id="IPR050314">
    <property type="entry name" value="Glycosyl_Hydrlase_18"/>
</dbReference>
<reference evidence="16" key="2">
    <citation type="journal article" date="2013" name="PLoS Genet.">
        <title>Comparative genome structure, secondary metabolite, and effector coding capacity across Cochliobolus pathogens.</title>
        <authorList>
            <person name="Condon B.J."/>
            <person name="Leng Y."/>
            <person name="Wu D."/>
            <person name="Bushley K.E."/>
            <person name="Ohm R.A."/>
            <person name="Otillar R."/>
            <person name="Martin J."/>
            <person name="Schackwitz W."/>
            <person name="Grimwood J."/>
            <person name="MohdZainudin N."/>
            <person name="Xue C."/>
            <person name="Wang R."/>
            <person name="Manning V.A."/>
            <person name="Dhillon B."/>
            <person name="Tu Z.J."/>
            <person name="Steffenson B.J."/>
            <person name="Salamov A."/>
            <person name="Sun H."/>
            <person name="Lowry S."/>
            <person name="LaButti K."/>
            <person name="Han J."/>
            <person name="Copeland A."/>
            <person name="Lindquist E."/>
            <person name="Barry K."/>
            <person name="Schmutz J."/>
            <person name="Baker S.E."/>
            <person name="Ciuffetti L.M."/>
            <person name="Grigoriev I.V."/>
            <person name="Zhong S."/>
            <person name="Turgeon B.G."/>
        </authorList>
    </citation>
    <scope>NUCLEOTIDE SEQUENCE [LARGE SCALE GENOMIC DNA]</scope>
    <source>
        <strain evidence="16">ND90Pr / ATCC 201652</strain>
    </source>
</reference>
<evidence type="ECO:0000256" key="4">
    <source>
        <dbReference type="ARBA" id="ARBA00022669"/>
    </source>
</evidence>
<comment type="similarity">
    <text evidence="2">Belongs to the glycosyl hydrolase 18 family. Chitinase class V subfamily.</text>
</comment>
<dbReference type="InterPro" id="IPR036861">
    <property type="entry name" value="Endochitinase-like_sf"/>
</dbReference>
<dbReference type="InterPro" id="IPR001579">
    <property type="entry name" value="Glyco_hydro_18_chit_AS"/>
</dbReference>
<proteinExistence type="inferred from homology"/>
<feature type="disulfide bond" evidence="10">
    <location>
        <begin position="182"/>
        <end position="186"/>
    </location>
</feature>
<keyword evidence="8 11" id="KW-0326">Glycosidase</keyword>
<dbReference type="EMBL" id="KB445650">
    <property type="protein sequence ID" value="EMD60286.1"/>
    <property type="molecule type" value="Genomic_DNA"/>
</dbReference>
<dbReference type="GO" id="GO:0008061">
    <property type="term" value="F:chitin binding"/>
    <property type="evidence" value="ECO:0007669"/>
    <property type="project" value="UniProtKB-UniRule"/>
</dbReference>
<evidence type="ECO:0000313" key="15">
    <source>
        <dbReference type="EMBL" id="EMD60286.1"/>
    </source>
</evidence>
<dbReference type="GO" id="GO:0000272">
    <property type="term" value="P:polysaccharide catabolic process"/>
    <property type="evidence" value="ECO:0007669"/>
    <property type="project" value="UniProtKB-KW"/>
</dbReference>
<accession>M2ST75</accession>
<dbReference type="SUPFAM" id="SSF51445">
    <property type="entry name" value="(Trans)glycosidases"/>
    <property type="match status" value="1"/>
</dbReference>
<feature type="domain" description="Chitin-binding type-1" evidence="13">
    <location>
        <begin position="145"/>
        <end position="188"/>
    </location>
</feature>
<dbReference type="CDD" id="cd00035">
    <property type="entry name" value="ChtBD1"/>
    <property type="match status" value="1"/>
</dbReference>